<evidence type="ECO:0000313" key="2">
    <source>
        <dbReference type="Proteomes" id="UP001589733"/>
    </source>
</evidence>
<accession>A0ABV6B434</accession>
<evidence type="ECO:0000313" key="1">
    <source>
        <dbReference type="EMBL" id="MFB9994528.1"/>
    </source>
</evidence>
<evidence type="ECO:0008006" key="3">
    <source>
        <dbReference type="Google" id="ProtNLM"/>
    </source>
</evidence>
<dbReference type="EMBL" id="JBHLYR010000063">
    <property type="protein sequence ID" value="MFB9994528.1"/>
    <property type="molecule type" value="Genomic_DNA"/>
</dbReference>
<name>A0ABV6B434_9DEIO</name>
<keyword evidence="2" id="KW-1185">Reference proteome</keyword>
<reference evidence="1 2" key="1">
    <citation type="submission" date="2024-09" db="EMBL/GenBank/DDBJ databases">
        <authorList>
            <person name="Sun Q."/>
            <person name="Mori K."/>
        </authorList>
    </citation>
    <scope>NUCLEOTIDE SEQUENCE [LARGE SCALE GENOMIC DNA]</scope>
    <source>
        <strain evidence="1 2">JCM 13503</strain>
    </source>
</reference>
<dbReference type="RefSeq" id="WP_380015510.1">
    <property type="nucleotide sequence ID" value="NZ_JBHLYR010000063.1"/>
</dbReference>
<organism evidence="1 2">
    <name type="scientific">Deinococcus oregonensis</name>
    <dbReference type="NCBI Taxonomy" id="1805970"/>
    <lineage>
        <taxon>Bacteria</taxon>
        <taxon>Thermotogati</taxon>
        <taxon>Deinococcota</taxon>
        <taxon>Deinococci</taxon>
        <taxon>Deinococcales</taxon>
        <taxon>Deinococcaceae</taxon>
        <taxon>Deinococcus</taxon>
    </lineage>
</organism>
<proteinExistence type="predicted"/>
<gene>
    <name evidence="1" type="ORF">ACFFLM_21455</name>
</gene>
<protein>
    <recommendedName>
        <fullName evidence="3">DUF892 family protein</fullName>
    </recommendedName>
</protein>
<dbReference type="Proteomes" id="UP001589733">
    <property type="component" value="Unassembled WGS sequence"/>
</dbReference>
<sequence length="182" mass="20062">MTESPKPVAESSAPAQPVLPEYDLLSNLHYFRLCLKTMRLVVKTSGLQSALTLHLEQVERLQNQLIGLRVNQNWQVPAPPCSMIQGAISELVGMLHQGQAGHPRDLSLLSLAARLTARLLELLGAEAVQAKTLQGTAQARTEYAHAVAHARQENQCLHDLYSYLQRQAHLSGGRDREDLTAT</sequence>
<comment type="caution">
    <text evidence="1">The sequence shown here is derived from an EMBL/GenBank/DDBJ whole genome shotgun (WGS) entry which is preliminary data.</text>
</comment>